<accession>A0A0R2BFK2</accession>
<gene>
    <name evidence="2" type="ORF">FC82_GL001654</name>
</gene>
<dbReference type="GO" id="GO:0008081">
    <property type="term" value="F:phosphoric diester hydrolase activity"/>
    <property type="evidence" value="ECO:0007669"/>
    <property type="project" value="InterPro"/>
</dbReference>
<proteinExistence type="predicted"/>
<reference evidence="2 3" key="1">
    <citation type="journal article" date="2015" name="Genome Announc.">
        <title>Expanding the biotechnology potential of lactobacilli through comparative genomics of 213 strains and associated genera.</title>
        <authorList>
            <person name="Sun Z."/>
            <person name="Harris H.M."/>
            <person name="McCann A."/>
            <person name="Guo C."/>
            <person name="Argimon S."/>
            <person name="Zhang W."/>
            <person name="Yang X."/>
            <person name="Jeffery I.B."/>
            <person name="Cooney J.C."/>
            <person name="Kagawa T.F."/>
            <person name="Liu W."/>
            <person name="Song Y."/>
            <person name="Salvetti E."/>
            <person name="Wrobel A."/>
            <person name="Rasinkangas P."/>
            <person name="Parkhill J."/>
            <person name="Rea M.C."/>
            <person name="O'Sullivan O."/>
            <person name="Ritari J."/>
            <person name="Douillard F.P."/>
            <person name="Paul Ross R."/>
            <person name="Yang R."/>
            <person name="Briner A.E."/>
            <person name="Felis G.E."/>
            <person name="de Vos W.M."/>
            <person name="Barrangou R."/>
            <person name="Klaenhammer T.R."/>
            <person name="Caufield P.W."/>
            <person name="Cui Y."/>
            <person name="Zhang H."/>
            <person name="O'Toole P.W."/>
        </authorList>
    </citation>
    <scope>NUCLEOTIDE SEQUENCE [LARGE SCALE GENOMIC DNA]</scope>
    <source>
        <strain evidence="2 3">DSM 20515</strain>
    </source>
</reference>
<dbReference type="Proteomes" id="UP000051845">
    <property type="component" value="Unassembled WGS sequence"/>
</dbReference>
<dbReference type="RefSeq" id="WP_054759618.1">
    <property type="nucleotide sequence ID" value="NZ_AYYR01000029.1"/>
</dbReference>
<dbReference type="SUPFAM" id="SSF51695">
    <property type="entry name" value="PLC-like phosphodiesterases"/>
    <property type="match status" value="1"/>
</dbReference>
<organism evidence="2 3">
    <name type="scientific">Secundilactobacillus collinoides DSM 20515 = JCM 1123</name>
    <dbReference type="NCBI Taxonomy" id="1423733"/>
    <lineage>
        <taxon>Bacteria</taxon>
        <taxon>Bacillati</taxon>
        <taxon>Bacillota</taxon>
        <taxon>Bacilli</taxon>
        <taxon>Lactobacillales</taxon>
        <taxon>Lactobacillaceae</taxon>
        <taxon>Secundilactobacillus</taxon>
    </lineage>
</organism>
<dbReference type="Pfam" id="PF03009">
    <property type="entry name" value="GDPD"/>
    <property type="match status" value="1"/>
</dbReference>
<dbReference type="STRING" id="33960.TY91_03025"/>
<dbReference type="Gene3D" id="3.20.20.190">
    <property type="entry name" value="Phosphatidylinositol (PI) phosphodiesterase"/>
    <property type="match status" value="1"/>
</dbReference>
<dbReference type="GO" id="GO:0006629">
    <property type="term" value="P:lipid metabolic process"/>
    <property type="evidence" value="ECO:0007669"/>
    <property type="project" value="InterPro"/>
</dbReference>
<name>A0A0R2BFK2_SECCO</name>
<comment type="caution">
    <text evidence="2">The sequence shown here is derived from an EMBL/GenBank/DDBJ whole genome shotgun (WGS) entry which is preliminary data.</text>
</comment>
<dbReference type="EMBL" id="AYYR01000029">
    <property type="protein sequence ID" value="KRM76420.1"/>
    <property type="molecule type" value="Genomic_DNA"/>
</dbReference>
<feature type="domain" description="GP-PDE" evidence="1">
    <location>
        <begin position="3"/>
        <end position="231"/>
    </location>
</feature>
<dbReference type="PATRIC" id="fig|1423733.4.peg.1742"/>
<dbReference type="PANTHER" id="PTHR46211:SF1">
    <property type="entry name" value="GLYCEROPHOSPHODIESTER PHOSPHODIESTERASE, CYTOPLASMIC"/>
    <property type="match status" value="1"/>
</dbReference>
<evidence type="ECO:0000259" key="1">
    <source>
        <dbReference type="PROSITE" id="PS51704"/>
    </source>
</evidence>
<dbReference type="PANTHER" id="PTHR46211">
    <property type="entry name" value="GLYCEROPHOSPHORYL DIESTER PHOSPHODIESTERASE"/>
    <property type="match status" value="1"/>
</dbReference>
<protein>
    <submittedName>
        <fullName evidence="2">Glycerophosphodiester phosphodiesterase</fullName>
    </submittedName>
</protein>
<dbReference type="AlphaFoldDB" id="A0A0R2BFK2"/>
<dbReference type="InterPro" id="IPR030395">
    <property type="entry name" value="GP_PDE_dom"/>
</dbReference>
<dbReference type="PROSITE" id="PS51704">
    <property type="entry name" value="GP_PDE"/>
    <property type="match status" value="1"/>
</dbReference>
<evidence type="ECO:0000313" key="2">
    <source>
        <dbReference type="EMBL" id="KRM76420.1"/>
    </source>
</evidence>
<dbReference type="InterPro" id="IPR017946">
    <property type="entry name" value="PLC-like_Pdiesterase_TIM-brl"/>
</dbReference>
<sequence length="231" mass="26287">MKTMIFGHRGIPVKFPENSLAGFEYAIDNGVEGLEFDVHLTRDLVPVVMHDERIDRTTDGQGLLFNDSYATLSQYHLSNGEQIPRLADFLSLVANKDLQLNLEFKTDLIHYPGIEKRVLRMIAATSLVHPVIFSSFDLATLERANKIDASQNYCYLSDHLIDQPLNFIRREHLRGLHLSRFDPALPIAERIWTVNDDERLKALLVDNVAGVFTDDFEHAMAVRDAQVKLIS</sequence>
<evidence type="ECO:0000313" key="3">
    <source>
        <dbReference type="Proteomes" id="UP000051845"/>
    </source>
</evidence>